<gene>
    <name evidence="12" type="ORF">GJJ64_07600</name>
</gene>
<dbReference type="InterPro" id="IPR026444">
    <property type="entry name" value="Secre_tail"/>
</dbReference>
<dbReference type="Pfam" id="PF18962">
    <property type="entry name" value="Por_Secre_tail"/>
    <property type="match status" value="1"/>
</dbReference>
<dbReference type="InterPro" id="IPR011050">
    <property type="entry name" value="Pectin_lyase_fold/virulence"/>
</dbReference>
<dbReference type="AlphaFoldDB" id="A0A7K0FM91"/>
<evidence type="ECO:0000313" key="13">
    <source>
        <dbReference type="Proteomes" id="UP000462931"/>
    </source>
</evidence>
<comment type="subcellular location">
    <subcellularLocation>
        <location evidence="2">Secreted</location>
    </subcellularLocation>
</comment>
<feature type="domain" description="Secretion system C-terminal sorting" evidence="10">
    <location>
        <begin position="501"/>
        <end position="574"/>
    </location>
</feature>
<dbReference type="EMBL" id="WKJI01000002">
    <property type="protein sequence ID" value="MRX47043.1"/>
    <property type="molecule type" value="Genomic_DNA"/>
</dbReference>
<dbReference type="InterPro" id="IPR053868">
    <property type="entry name" value="Pel9A-like_beta_helix"/>
</dbReference>
<keyword evidence="7" id="KW-0456">Lyase</keyword>
<dbReference type="SUPFAM" id="SSF51126">
    <property type="entry name" value="Pectin lyase-like"/>
    <property type="match status" value="1"/>
</dbReference>
<evidence type="ECO:0000256" key="9">
    <source>
        <dbReference type="SAM" id="SignalP"/>
    </source>
</evidence>
<evidence type="ECO:0000259" key="11">
    <source>
        <dbReference type="Pfam" id="PF22842"/>
    </source>
</evidence>
<dbReference type="InterPro" id="IPR052052">
    <property type="entry name" value="Polysaccharide_Lyase_9"/>
</dbReference>
<dbReference type="RefSeq" id="WP_154287153.1">
    <property type="nucleotide sequence ID" value="NZ_WKJI01000002.1"/>
</dbReference>
<evidence type="ECO:0000256" key="8">
    <source>
        <dbReference type="ARBA" id="ARBA00038263"/>
    </source>
</evidence>
<keyword evidence="5 9" id="KW-0732">Signal</keyword>
<dbReference type="GO" id="GO:0046872">
    <property type="term" value="F:metal ion binding"/>
    <property type="evidence" value="ECO:0007669"/>
    <property type="project" value="UniProtKB-KW"/>
</dbReference>
<evidence type="ECO:0000256" key="4">
    <source>
        <dbReference type="ARBA" id="ARBA00022723"/>
    </source>
</evidence>
<dbReference type="GO" id="GO:0016837">
    <property type="term" value="F:carbon-oxygen lyase activity, acting on polysaccharides"/>
    <property type="evidence" value="ECO:0007669"/>
    <property type="project" value="TreeGrafter"/>
</dbReference>
<keyword evidence="13" id="KW-1185">Reference proteome</keyword>
<comment type="similarity">
    <text evidence="8">Belongs to the polysaccharide lyase 9 family.</text>
</comment>
<dbReference type="GO" id="GO:0005576">
    <property type="term" value="C:extracellular region"/>
    <property type="evidence" value="ECO:0007669"/>
    <property type="project" value="UniProtKB-SubCell"/>
</dbReference>
<dbReference type="PANTHER" id="PTHR40088:SF1">
    <property type="entry name" value="PECTATE LYASE PEL9"/>
    <property type="match status" value="1"/>
</dbReference>
<organism evidence="12 13">
    <name type="scientific">Pedobacter puniceum</name>
    <dbReference type="NCBI Taxonomy" id="2666136"/>
    <lineage>
        <taxon>Bacteria</taxon>
        <taxon>Pseudomonadati</taxon>
        <taxon>Bacteroidota</taxon>
        <taxon>Sphingobacteriia</taxon>
        <taxon>Sphingobacteriales</taxon>
        <taxon>Sphingobacteriaceae</taxon>
        <taxon>Pedobacter</taxon>
    </lineage>
</organism>
<accession>A0A7K0FM91</accession>
<evidence type="ECO:0000256" key="3">
    <source>
        <dbReference type="ARBA" id="ARBA00022525"/>
    </source>
</evidence>
<evidence type="ECO:0000256" key="5">
    <source>
        <dbReference type="ARBA" id="ARBA00022729"/>
    </source>
</evidence>
<evidence type="ECO:0008006" key="14">
    <source>
        <dbReference type="Google" id="ProtNLM"/>
    </source>
</evidence>
<evidence type="ECO:0000256" key="7">
    <source>
        <dbReference type="ARBA" id="ARBA00023239"/>
    </source>
</evidence>
<evidence type="ECO:0000256" key="6">
    <source>
        <dbReference type="ARBA" id="ARBA00022837"/>
    </source>
</evidence>
<proteinExistence type="inferred from homology"/>
<evidence type="ECO:0000259" key="10">
    <source>
        <dbReference type="Pfam" id="PF18962"/>
    </source>
</evidence>
<keyword evidence="4" id="KW-0479">Metal-binding</keyword>
<dbReference type="InterPro" id="IPR012334">
    <property type="entry name" value="Pectin_lyas_fold"/>
</dbReference>
<dbReference type="Pfam" id="PF22842">
    <property type="entry name" value="Pel9A-like_beta_helix"/>
    <property type="match status" value="1"/>
</dbReference>
<comment type="caution">
    <text evidence="12">The sequence shown here is derived from an EMBL/GenBank/DDBJ whole genome shotgun (WGS) entry which is preliminary data.</text>
</comment>
<name>A0A7K0FM91_9SPHI</name>
<evidence type="ECO:0000313" key="12">
    <source>
        <dbReference type="EMBL" id="MRX47043.1"/>
    </source>
</evidence>
<reference evidence="12 13" key="1">
    <citation type="submission" date="2019-11" db="EMBL/GenBank/DDBJ databases">
        <authorList>
            <person name="Cheng Q."/>
            <person name="Yang Z."/>
        </authorList>
    </citation>
    <scope>NUCLEOTIDE SEQUENCE [LARGE SCALE GENOMIC DNA]</scope>
    <source>
        <strain evidence="12 13">HX-22-1</strain>
    </source>
</reference>
<dbReference type="Proteomes" id="UP000462931">
    <property type="component" value="Unassembled WGS sequence"/>
</dbReference>
<feature type="domain" description="Pel9A-like right handed beta-helix region" evidence="11">
    <location>
        <begin position="60"/>
        <end position="280"/>
    </location>
</feature>
<protein>
    <recommendedName>
        <fullName evidence="14">T9SS type A sorting domain-containing protein</fullName>
    </recommendedName>
</protein>
<sequence>MKKFCLFIWVVFCLNFEHLVAAQYTVSTVTELRSAITAAVAGDVILLNGGTYTFTTRLEIKNKSGNATQKITLMANPSSASRPRFDFSAMPENSSNIGVLLDNAHYWHIKGIDVFKAGDNGMQIKTSNNNIIEFCTFSECYDTGLQIDNGSSSNLILNCDSYFNADSGIENADGFACKMNAGTGNIFRGCRAWQNLDDGWDGYLRGTDNITTTYENCWAFDNGKLKSGAISGGDGNGFKTGGSDLKDLKHHAIYKNCIAARNVKKGFDHNSNRGEVSLYNCSATENNTNMGFGSTNPLAKLVIKNTLTLGTTGTVTATVLDVTHCSWNSNPSVTVSNTDFASVNIAELKNPRKVDGSLPDIDFLKLVSGSDLIDKGTSVGLPFLGSAPDLGAFEYVSSLPLNLLKFEGQRTPYGVKLSWLTTNEVNTQDFEVYKRSNTDFIKIHTTQAKNTSGTHYYEFIDDNPIDGYSYYQLKQNDKDGRFSFSDMVLISSTKKSSGLSVYPNPAKDILKIKGALNDAQSVKIIFENLINQKVLEQVLNFNEGENTINIQHLPSSIYLIYLIKNNQKLFIQKFLKIN</sequence>
<keyword evidence="3" id="KW-0964">Secreted</keyword>
<dbReference type="PANTHER" id="PTHR40088">
    <property type="entry name" value="PECTATE LYASE (EUROFUNG)"/>
    <property type="match status" value="1"/>
</dbReference>
<keyword evidence="6" id="KW-0106">Calcium</keyword>
<feature type="chain" id="PRO_5029474834" description="T9SS type A sorting domain-containing protein" evidence="9">
    <location>
        <begin position="22"/>
        <end position="578"/>
    </location>
</feature>
<comment type="cofactor">
    <cofactor evidence="1">
        <name>Ca(2+)</name>
        <dbReference type="ChEBI" id="CHEBI:29108"/>
    </cofactor>
</comment>
<feature type="signal peptide" evidence="9">
    <location>
        <begin position="1"/>
        <end position="21"/>
    </location>
</feature>
<dbReference type="Gene3D" id="2.160.20.10">
    <property type="entry name" value="Single-stranded right-handed beta-helix, Pectin lyase-like"/>
    <property type="match status" value="1"/>
</dbReference>
<evidence type="ECO:0000256" key="1">
    <source>
        <dbReference type="ARBA" id="ARBA00001913"/>
    </source>
</evidence>
<evidence type="ECO:0000256" key="2">
    <source>
        <dbReference type="ARBA" id="ARBA00004613"/>
    </source>
</evidence>